<gene>
    <name evidence="4" type="ORF">EU555_12925</name>
</gene>
<dbReference type="EMBL" id="SRLB01000008">
    <property type="protein sequence ID" value="TGD99406.1"/>
    <property type="molecule type" value="Genomic_DNA"/>
</dbReference>
<feature type="domain" description="Response regulatory" evidence="3">
    <location>
        <begin position="7"/>
        <end position="118"/>
    </location>
</feature>
<dbReference type="Pfam" id="PF00072">
    <property type="entry name" value="Response_reg"/>
    <property type="match status" value="1"/>
</dbReference>
<comment type="caution">
    <text evidence="4">The sequence shown here is derived from an EMBL/GenBank/DDBJ whole genome shotgun (WGS) entry which is preliminary data.</text>
</comment>
<dbReference type="GO" id="GO:0000160">
    <property type="term" value="P:phosphorelay signal transduction system"/>
    <property type="evidence" value="ECO:0007669"/>
    <property type="project" value="InterPro"/>
</dbReference>
<dbReference type="Gene3D" id="3.40.50.2300">
    <property type="match status" value="1"/>
</dbReference>
<keyword evidence="1 2" id="KW-0597">Phosphoprotein</keyword>
<dbReference type="OrthoDB" id="8018153at2"/>
<dbReference type="InterPro" id="IPR050595">
    <property type="entry name" value="Bact_response_regulator"/>
</dbReference>
<evidence type="ECO:0000256" key="2">
    <source>
        <dbReference type="PROSITE-ProRule" id="PRU00169"/>
    </source>
</evidence>
<reference evidence="4 5" key="1">
    <citation type="submission" date="2019-04" db="EMBL/GenBank/DDBJ databases">
        <authorList>
            <person name="Feng G."/>
            <person name="Zhu H."/>
        </authorList>
    </citation>
    <scope>NUCLEOTIDE SEQUENCE [LARGE SCALE GENOMIC DNA]</scope>
    <source>
        <strain evidence="4 5">6HR-1</strain>
    </source>
</reference>
<dbReference type="PANTHER" id="PTHR44591:SF24">
    <property type="entry name" value="PROTEIN-GLUTAMATE METHYLESTERASE_PROTEIN-GLUTAMINE GLUTAMINASE 1"/>
    <property type="match status" value="1"/>
</dbReference>
<dbReference type="InterPro" id="IPR001789">
    <property type="entry name" value="Sig_transdc_resp-reg_receiver"/>
</dbReference>
<organism evidence="4 5">
    <name type="scientific">Methylobacterium nonmethylotrophicum</name>
    <dbReference type="NCBI Taxonomy" id="1141884"/>
    <lineage>
        <taxon>Bacteria</taxon>
        <taxon>Pseudomonadati</taxon>
        <taxon>Pseudomonadota</taxon>
        <taxon>Alphaproteobacteria</taxon>
        <taxon>Hyphomicrobiales</taxon>
        <taxon>Methylobacteriaceae</taxon>
        <taxon>Methylobacterium</taxon>
    </lineage>
</organism>
<name>A0A4Z0NSQ6_9HYPH</name>
<dbReference type="PROSITE" id="PS50110">
    <property type="entry name" value="RESPONSE_REGULATORY"/>
    <property type="match status" value="1"/>
</dbReference>
<evidence type="ECO:0000313" key="4">
    <source>
        <dbReference type="EMBL" id="TGD99406.1"/>
    </source>
</evidence>
<proteinExistence type="predicted"/>
<sequence length="138" mass="14797">MRIRDQLVLVVEDEILVAEFLFDIIREEGGIPIGPASTNSAALRYIEDNNANIAILDVNLRDGESIAVAQALHGRDIPFVIYTGGGLPKRLRPAFGNATIINKPVRSKVIIDALVAAIDMSEPLHPSPSGSPGINDFG</sequence>
<evidence type="ECO:0000259" key="3">
    <source>
        <dbReference type="PROSITE" id="PS50110"/>
    </source>
</evidence>
<accession>A0A4Z0NSQ6</accession>
<dbReference type="RefSeq" id="WP_135415038.1">
    <property type="nucleotide sequence ID" value="NZ_SRLB01000008.1"/>
</dbReference>
<dbReference type="PANTHER" id="PTHR44591">
    <property type="entry name" value="STRESS RESPONSE REGULATOR PROTEIN 1"/>
    <property type="match status" value="1"/>
</dbReference>
<dbReference type="SMART" id="SM00448">
    <property type="entry name" value="REC"/>
    <property type="match status" value="1"/>
</dbReference>
<dbReference type="InterPro" id="IPR011006">
    <property type="entry name" value="CheY-like_superfamily"/>
</dbReference>
<dbReference type="SUPFAM" id="SSF52172">
    <property type="entry name" value="CheY-like"/>
    <property type="match status" value="1"/>
</dbReference>
<keyword evidence="5" id="KW-1185">Reference proteome</keyword>
<evidence type="ECO:0000313" key="5">
    <source>
        <dbReference type="Proteomes" id="UP000297535"/>
    </source>
</evidence>
<protein>
    <submittedName>
        <fullName evidence="4">Response regulator</fullName>
    </submittedName>
</protein>
<evidence type="ECO:0000256" key="1">
    <source>
        <dbReference type="ARBA" id="ARBA00022553"/>
    </source>
</evidence>
<feature type="modified residue" description="4-aspartylphosphate" evidence="2">
    <location>
        <position position="57"/>
    </location>
</feature>
<dbReference type="Proteomes" id="UP000297535">
    <property type="component" value="Unassembled WGS sequence"/>
</dbReference>
<dbReference type="AlphaFoldDB" id="A0A4Z0NSQ6"/>